<feature type="signal peptide" evidence="3">
    <location>
        <begin position="1"/>
        <end position="26"/>
    </location>
</feature>
<feature type="compositionally biased region" description="Pro residues" evidence="1">
    <location>
        <begin position="267"/>
        <end position="286"/>
    </location>
</feature>
<protein>
    <recommendedName>
        <fullName evidence="4">LppM domain-containing protein</fullName>
    </recommendedName>
</protein>
<dbReference type="EMBL" id="JAKGSG010000022">
    <property type="protein sequence ID" value="MCF4120660.1"/>
    <property type="molecule type" value="Genomic_DNA"/>
</dbReference>
<proteinExistence type="predicted"/>
<keyword evidence="3" id="KW-0732">Signal</keyword>
<dbReference type="Proteomes" id="UP001165405">
    <property type="component" value="Unassembled WGS sequence"/>
</dbReference>
<comment type="caution">
    <text evidence="5">The sequence shown here is derived from an EMBL/GenBank/DDBJ whole genome shotgun (WGS) entry which is preliminary data.</text>
</comment>
<dbReference type="AlphaFoldDB" id="A0AA41U6U4"/>
<keyword evidence="2" id="KW-1133">Transmembrane helix</keyword>
<accession>A0AA41U6U4</accession>
<feature type="region of interest" description="Disordered" evidence="1">
    <location>
        <begin position="252"/>
        <end position="286"/>
    </location>
</feature>
<dbReference type="PROSITE" id="PS51257">
    <property type="entry name" value="PROKAR_LIPOPROTEIN"/>
    <property type="match status" value="1"/>
</dbReference>
<feature type="domain" description="LppM" evidence="4">
    <location>
        <begin position="26"/>
        <end position="189"/>
    </location>
</feature>
<evidence type="ECO:0000259" key="4">
    <source>
        <dbReference type="Pfam" id="PF21946"/>
    </source>
</evidence>
<keyword evidence="2" id="KW-0812">Transmembrane</keyword>
<evidence type="ECO:0000313" key="5">
    <source>
        <dbReference type="EMBL" id="MCF4120660.1"/>
    </source>
</evidence>
<feature type="transmembrane region" description="Helical" evidence="2">
    <location>
        <begin position="222"/>
        <end position="243"/>
    </location>
</feature>
<evidence type="ECO:0000256" key="2">
    <source>
        <dbReference type="SAM" id="Phobius"/>
    </source>
</evidence>
<feature type="compositionally biased region" description="Low complexity" evidence="1">
    <location>
        <begin position="203"/>
        <end position="216"/>
    </location>
</feature>
<name>A0AA41U6U4_9MICO</name>
<evidence type="ECO:0000313" key="6">
    <source>
        <dbReference type="Proteomes" id="UP001165405"/>
    </source>
</evidence>
<feature type="chain" id="PRO_5041237619" description="LppM domain-containing protein" evidence="3">
    <location>
        <begin position="27"/>
        <end position="286"/>
    </location>
</feature>
<organism evidence="5 6">
    <name type="scientific">Antribacter soli</name>
    <dbReference type="NCBI Taxonomy" id="2910976"/>
    <lineage>
        <taxon>Bacteria</taxon>
        <taxon>Bacillati</taxon>
        <taxon>Actinomycetota</taxon>
        <taxon>Actinomycetes</taxon>
        <taxon>Micrococcales</taxon>
        <taxon>Promicromonosporaceae</taxon>
        <taxon>Antribacter</taxon>
    </lineage>
</organism>
<reference evidence="5" key="1">
    <citation type="submission" date="2022-01" db="EMBL/GenBank/DDBJ databases">
        <title>Antribacter sp. nov., isolated from Guizhou of China.</title>
        <authorList>
            <person name="Chengliang C."/>
            <person name="Ya Z."/>
        </authorList>
    </citation>
    <scope>NUCLEOTIDE SEQUENCE</scope>
    <source>
        <strain evidence="5">KLBMP 9083</strain>
    </source>
</reference>
<dbReference type="Pfam" id="PF21946">
    <property type="entry name" value="LppM"/>
    <property type="match status" value="1"/>
</dbReference>
<keyword evidence="6" id="KW-1185">Reference proteome</keyword>
<sequence length="286" mass="29677">MTRTRRAALAGALAALALTLSGCIKAELAVDLHPDDTASTSLVVAVEDEFVASTGRDPQDVLDDALRGKDDPSRDALRTEEYSEGGYTGNRYIYPDVPLSSLAEAENVPVTVVREGDEYVLDATVDLTEDNLGIRGVRAADVLTVTLRVTFPGQVTETDGIVSAGPGSGSTVTWTPPVGEVTTVHARGSAIDPATVPPPSPTPGEASEAPAGGGTTSDVPEWLVPVLGLGGLAILLLIGLLVWQALRVRPDADRGAPPYPAAGYPAQPYPPQPPDPGRPPSYPPGY</sequence>
<gene>
    <name evidence="5" type="ORF">L1785_06695</name>
</gene>
<dbReference type="RefSeq" id="WP_236088426.1">
    <property type="nucleotide sequence ID" value="NZ_JAKGSG010000022.1"/>
</dbReference>
<evidence type="ECO:0000256" key="1">
    <source>
        <dbReference type="SAM" id="MobiDB-lite"/>
    </source>
</evidence>
<evidence type="ECO:0000256" key="3">
    <source>
        <dbReference type="SAM" id="SignalP"/>
    </source>
</evidence>
<keyword evidence="2" id="KW-0472">Membrane</keyword>
<dbReference type="InterPro" id="IPR053807">
    <property type="entry name" value="LppM"/>
</dbReference>
<feature type="region of interest" description="Disordered" evidence="1">
    <location>
        <begin position="190"/>
        <end position="216"/>
    </location>
</feature>